<proteinExistence type="inferred from homology"/>
<dbReference type="InterPro" id="IPR036390">
    <property type="entry name" value="WH_DNA-bd_sf"/>
</dbReference>
<dbReference type="SMART" id="SM00415">
    <property type="entry name" value="HSF"/>
    <property type="match status" value="1"/>
</dbReference>
<evidence type="ECO:0000256" key="2">
    <source>
        <dbReference type="ARBA" id="ARBA00006403"/>
    </source>
</evidence>
<dbReference type="InterPro" id="IPR000232">
    <property type="entry name" value="HSF_DNA-bd"/>
</dbReference>
<evidence type="ECO:0000259" key="6">
    <source>
        <dbReference type="SMART" id="SM00415"/>
    </source>
</evidence>
<dbReference type="Gene3D" id="1.10.10.10">
    <property type="entry name" value="Winged helix-like DNA-binding domain superfamily/Winged helix DNA-binding domain"/>
    <property type="match status" value="1"/>
</dbReference>
<feature type="domain" description="HSF-type DNA-binding" evidence="6">
    <location>
        <begin position="5"/>
        <end position="123"/>
    </location>
</feature>
<dbReference type="InterPro" id="IPR036388">
    <property type="entry name" value="WH-like_DNA-bd_sf"/>
</dbReference>
<protein>
    <submittedName>
        <fullName evidence="7">HSF5 protein</fullName>
    </submittedName>
</protein>
<evidence type="ECO:0000256" key="4">
    <source>
        <dbReference type="ARBA" id="ARBA00023242"/>
    </source>
</evidence>
<comment type="subcellular location">
    <subcellularLocation>
        <location evidence="1">Nucleus</location>
    </subcellularLocation>
</comment>
<name>A0A7K6MUQ9_PANBI</name>
<keyword evidence="8" id="KW-1185">Reference proteome</keyword>
<evidence type="ECO:0000256" key="3">
    <source>
        <dbReference type="ARBA" id="ARBA00023125"/>
    </source>
</evidence>
<dbReference type="PANTHER" id="PTHR10015:SF278">
    <property type="entry name" value="HEAT SHOCK FACTOR PROTEIN 5"/>
    <property type="match status" value="1"/>
</dbReference>
<dbReference type="PANTHER" id="PTHR10015">
    <property type="entry name" value="HEAT SHOCK TRANSCRIPTION FACTOR"/>
    <property type="match status" value="1"/>
</dbReference>
<evidence type="ECO:0000313" key="7">
    <source>
        <dbReference type="EMBL" id="NWW40178.1"/>
    </source>
</evidence>
<dbReference type="GO" id="GO:0003700">
    <property type="term" value="F:DNA-binding transcription factor activity"/>
    <property type="evidence" value="ECO:0007669"/>
    <property type="project" value="InterPro"/>
</dbReference>
<sequence length="147" mass="16561">PAGLNASTFPAKLWRLVNSPRVRSVRWDSQAQGLLIDRSLFERELLSPAGAQGEERKGAGAPPDSFQATHFGSFVRQLNLYGFQKVPGWTGAAVPGDAGAWLHFRNPNFRRDRPDLLLRIKRLTRTNRQRLAAGLEVRSRQPSRFQE</sequence>
<dbReference type="EMBL" id="VZRT01004556">
    <property type="protein sequence ID" value="NWW40178.1"/>
    <property type="molecule type" value="Genomic_DNA"/>
</dbReference>
<evidence type="ECO:0000313" key="8">
    <source>
        <dbReference type="Proteomes" id="UP000545574"/>
    </source>
</evidence>
<evidence type="ECO:0000256" key="1">
    <source>
        <dbReference type="ARBA" id="ARBA00004123"/>
    </source>
</evidence>
<evidence type="ECO:0000256" key="5">
    <source>
        <dbReference type="RuleBase" id="RU004020"/>
    </source>
</evidence>
<comment type="similarity">
    <text evidence="2 5">Belongs to the HSF family.</text>
</comment>
<keyword evidence="3" id="KW-0238">DNA-binding</keyword>
<gene>
    <name evidence="7" type="primary">Hsf5_1</name>
    <name evidence="7" type="ORF">PANBIA_R05395</name>
</gene>
<comment type="caution">
    <text evidence="7">The sequence shown here is derived from an EMBL/GenBank/DDBJ whole genome shotgun (WGS) entry which is preliminary data.</text>
</comment>
<keyword evidence="4" id="KW-0539">Nucleus</keyword>
<feature type="non-terminal residue" evidence="7">
    <location>
        <position position="1"/>
    </location>
</feature>
<feature type="non-terminal residue" evidence="7">
    <location>
        <position position="147"/>
    </location>
</feature>
<reference evidence="7 8" key="1">
    <citation type="submission" date="2019-09" db="EMBL/GenBank/DDBJ databases">
        <title>Bird 10,000 Genomes (B10K) Project - Family phase.</title>
        <authorList>
            <person name="Zhang G."/>
        </authorList>
    </citation>
    <scope>NUCLEOTIDE SEQUENCE [LARGE SCALE GENOMIC DNA]</scope>
    <source>
        <strain evidence="7">B10K-DU-030-18</strain>
    </source>
</reference>
<organism evidence="7 8">
    <name type="scientific">Panurus biarmicus</name>
    <name type="common">Bearded tit</name>
    <dbReference type="NCBI Taxonomy" id="181101"/>
    <lineage>
        <taxon>Eukaryota</taxon>
        <taxon>Metazoa</taxon>
        <taxon>Chordata</taxon>
        <taxon>Craniata</taxon>
        <taxon>Vertebrata</taxon>
        <taxon>Euteleostomi</taxon>
        <taxon>Archelosauria</taxon>
        <taxon>Archosauria</taxon>
        <taxon>Dinosauria</taxon>
        <taxon>Saurischia</taxon>
        <taxon>Theropoda</taxon>
        <taxon>Coelurosauria</taxon>
        <taxon>Aves</taxon>
        <taxon>Neognathae</taxon>
        <taxon>Neoaves</taxon>
        <taxon>Telluraves</taxon>
        <taxon>Australaves</taxon>
        <taxon>Passeriformes</taxon>
        <taxon>Sylvioidea</taxon>
        <taxon>Sylviidae</taxon>
        <taxon>Sylviidae incertae sedis</taxon>
        <taxon>Panurus</taxon>
    </lineage>
</organism>
<dbReference type="Proteomes" id="UP000545574">
    <property type="component" value="Unassembled WGS sequence"/>
</dbReference>
<dbReference type="Pfam" id="PF00447">
    <property type="entry name" value="HSF_DNA-bind"/>
    <property type="match status" value="1"/>
</dbReference>
<dbReference type="GO" id="GO:0005634">
    <property type="term" value="C:nucleus"/>
    <property type="evidence" value="ECO:0007669"/>
    <property type="project" value="UniProtKB-SubCell"/>
</dbReference>
<dbReference type="AlphaFoldDB" id="A0A7K6MUQ9"/>
<dbReference type="SUPFAM" id="SSF46785">
    <property type="entry name" value="Winged helix' DNA-binding domain"/>
    <property type="match status" value="1"/>
</dbReference>
<dbReference type="GO" id="GO:0043565">
    <property type="term" value="F:sequence-specific DNA binding"/>
    <property type="evidence" value="ECO:0007669"/>
    <property type="project" value="InterPro"/>
</dbReference>
<accession>A0A7K6MUQ9</accession>